<evidence type="ECO:0000256" key="4">
    <source>
        <dbReference type="ARBA" id="ARBA00009869"/>
    </source>
</evidence>
<keyword evidence="8" id="KW-0028">Amino-acid biosynthesis</keyword>
<dbReference type="CDD" id="cd01577">
    <property type="entry name" value="IPMI_Swivel"/>
    <property type="match status" value="1"/>
</dbReference>
<protein>
    <recommendedName>
        <fullName evidence="6">3-isopropylmalate dehydratase</fullName>
        <ecNumber evidence="6">4.2.1.33</ecNumber>
    </recommendedName>
</protein>
<evidence type="ECO:0000256" key="10">
    <source>
        <dbReference type="ARBA" id="ARBA00023304"/>
    </source>
</evidence>
<dbReference type="Gene3D" id="3.20.19.10">
    <property type="entry name" value="Aconitase, domain 4"/>
    <property type="match status" value="1"/>
</dbReference>
<dbReference type="InterPro" id="IPR033940">
    <property type="entry name" value="IPMI_Swivel"/>
</dbReference>
<keyword evidence="9 12" id="KW-0456">Lyase</keyword>
<name>S0FT71_9BACT</name>
<accession>S0FT71</accession>
<dbReference type="InterPro" id="IPR004431">
    <property type="entry name" value="3-IsopropMal_deHydase_ssu"/>
</dbReference>
<comment type="catalytic activity">
    <reaction evidence="1">
        <text>(2R,3S)-3-isopropylmalate = (2S)-2-isopropylmalate</text>
        <dbReference type="Rhea" id="RHEA:32287"/>
        <dbReference type="ChEBI" id="CHEBI:1178"/>
        <dbReference type="ChEBI" id="CHEBI:35121"/>
        <dbReference type="EC" id="4.2.1.33"/>
    </reaction>
</comment>
<dbReference type="GO" id="GO:0009316">
    <property type="term" value="C:3-isopropylmalate dehydratase complex"/>
    <property type="evidence" value="ECO:0007669"/>
    <property type="project" value="InterPro"/>
</dbReference>
<comment type="function">
    <text evidence="2">Catalyzes the isomerization between 2-isopropylmalate and 3-isopropylmalate, via the formation of 2-isopropylmaleate.</text>
</comment>
<evidence type="ECO:0000256" key="5">
    <source>
        <dbReference type="ARBA" id="ARBA00011271"/>
    </source>
</evidence>
<comment type="caution">
    <text evidence="12">The sequence shown here is derived from an EMBL/GenBank/DDBJ whole genome shotgun (WGS) entry which is preliminary data.</text>
</comment>
<dbReference type="NCBIfam" id="TIGR00171">
    <property type="entry name" value="leuD"/>
    <property type="match status" value="1"/>
</dbReference>
<evidence type="ECO:0000256" key="3">
    <source>
        <dbReference type="ARBA" id="ARBA00004729"/>
    </source>
</evidence>
<dbReference type="AlphaFoldDB" id="S0FT71"/>
<dbReference type="InterPro" id="IPR015928">
    <property type="entry name" value="Aconitase/3IPM_dehydase_swvl"/>
</dbReference>
<reference evidence="12 13" key="1">
    <citation type="journal article" date="2013" name="Genome Announc.">
        <title>Draft Genome Sequence of Desulfotignum phosphitoxidans DSM 13687 Strain FiPS-3.</title>
        <authorList>
            <person name="Poehlein A."/>
            <person name="Daniel R."/>
            <person name="Simeonova D.D."/>
        </authorList>
    </citation>
    <scope>NUCLEOTIDE SEQUENCE [LARGE SCALE GENOMIC DNA]</scope>
    <source>
        <strain evidence="12 13">DSM 13687</strain>
    </source>
</reference>
<dbReference type="OrthoDB" id="9777465at2"/>
<feature type="domain" description="Aconitase A/isopropylmalate dehydratase small subunit swivel" evidence="11">
    <location>
        <begin position="54"/>
        <end position="111"/>
    </location>
</feature>
<keyword evidence="7" id="KW-0432">Leucine biosynthesis</keyword>
<dbReference type="PANTHER" id="PTHR43345:SF2">
    <property type="entry name" value="3-ISOPROPYLMALATE DEHYDRATASE SMALL SUBUNIT 1"/>
    <property type="match status" value="1"/>
</dbReference>
<sequence length="174" mass="18941">MTTFSGTALCLDRADINTDEIIPARYLTEIDKNVLGPHLMEDLDLAGFDPQKDLAGINVLVTRENFGCGSSREHAPWALEANGIRVVIAESFARIFYQNMFNCGMLAITLDTKQIDRLCNAAGPSPVHISVDVDAGEITATAGPDTWTIPFTLSGFEKALVKAGGWVEYADQNY</sequence>
<evidence type="ECO:0000313" key="13">
    <source>
        <dbReference type="Proteomes" id="UP000014216"/>
    </source>
</evidence>
<evidence type="ECO:0000256" key="7">
    <source>
        <dbReference type="ARBA" id="ARBA00022430"/>
    </source>
</evidence>
<gene>
    <name evidence="12" type="primary">leuD</name>
    <name evidence="12" type="ORF">Dpo_9c01200</name>
</gene>
<organism evidence="12 13">
    <name type="scientific">Desulfotignum phosphitoxidans DSM 13687</name>
    <dbReference type="NCBI Taxonomy" id="1286635"/>
    <lineage>
        <taxon>Bacteria</taxon>
        <taxon>Pseudomonadati</taxon>
        <taxon>Thermodesulfobacteriota</taxon>
        <taxon>Desulfobacteria</taxon>
        <taxon>Desulfobacterales</taxon>
        <taxon>Desulfobacteraceae</taxon>
        <taxon>Desulfotignum</taxon>
    </lineage>
</organism>
<dbReference type="PATRIC" id="fig|1286635.3.peg.3786"/>
<dbReference type="PANTHER" id="PTHR43345">
    <property type="entry name" value="3-ISOPROPYLMALATE DEHYDRATASE SMALL SUBUNIT 2-RELATED-RELATED"/>
    <property type="match status" value="1"/>
</dbReference>
<comment type="pathway">
    <text evidence="3">Amino-acid biosynthesis; L-leucine biosynthesis; L-leucine from 3-methyl-2-oxobutanoate: step 2/4.</text>
</comment>
<dbReference type="InterPro" id="IPR000573">
    <property type="entry name" value="AconitaseA/IPMdHydase_ssu_swvl"/>
</dbReference>
<evidence type="ECO:0000256" key="6">
    <source>
        <dbReference type="ARBA" id="ARBA00011998"/>
    </source>
</evidence>
<dbReference type="Pfam" id="PF00694">
    <property type="entry name" value="Aconitase_C"/>
    <property type="match status" value="1"/>
</dbReference>
<dbReference type="UniPathway" id="UPA00048">
    <property type="reaction ID" value="UER00071"/>
</dbReference>
<evidence type="ECO:0000256" key="9">
    <source>
        <dbReference type="ARBA" id="ARBA00023239"/>
    </source>
</evidence>
<evidence type="ECO:0000256" key="8">
    <source>
        <dbReference type="ARBA" id="ARBA00022605"/>
    </source>
</evidence>
<evidence type="ECO:0000313" key="12">
    <source>
        <dbReference type="EMBL" id="EMS78288.1"/>
    </source>
</evidence>
<evidence type="ECO:0000259" key="11">
    <source>
        <dbReference type="Pfam" id="PF00694"/>
    </source>
</evidence>
<comment type="similarity">
    <text evidence="4">Belongs to the LeuD family. LeuD type 2 subfamily.</text>
</comment>
<dbReference type="Proteomes" id="UP000014216">
    <property type="component" value="Unassembled WGS sequence"/>
</dbReference>
<comment type="subunit">
    <text evidence="5">Heterodimer of LeuC and LeuD.</text>
</comment>
<dbReference type="RefSeq" id="WP_006967720.1">
    <property type="nucleotide sequence ID" value="NZ_APJX01000009.1"/>
</dbReference>
<dbReference type="EC" id="4.2.1.33" evidence="6"/>
<keyword evidence="13" id="KW-1185">Reference proteome</keyword>
<dbReference type="InterPro" id="IPR050075">
    <property type="entry name" value="LeuD"/>
</dbReference>
<dbReference type="NCBIfam" id="TIGR02087">
    <property type="entry name" value="LEUD_arch"/>
    <property type="match status" value="1"/>
</dbReference>
<dbReference type="EMBL" id="APJX01000009">
    <property type="protein sequence ID" value="EMS78288.1"/>
    <property type="molecule type" value="Genomic_DNA"/>
</dbReference>
<evidence type="ECO:0000256" key="2">
    <source>
        <dbReference type="ARBA" id="ARBA00002695"/>
    </source>
</evidence>
<evidence type="ECO:0000256" key="1">
    <source>
        <dbReference type="ARBA" id="ARBA00000491"/>
    </source>
</evidence>
<keyword evidence="10" id="KW-0100">Branched-chain amino acid biosynthesis</keyword>
<dbReference type="GO" id="GO:0009098">
    <property type="term" value="P:L-leucine biosynthetic process"/>
    <property type="evidence" value="ECO:0007669"/>
    <property type="project" value="UniProtKB-UniPathway"/>
</dbReference>
<dbReference type="SUPFAM" id="SSF52016">
    <property type="entry name" value="LeuD/IlvD-like"/>
    <property type="match status" value="1"/>
</dbReference>
<proteinExistence type="inferred from homology"/>
<dbReference type="GO" id="GO:0003861">
    <property type="term" value="F:3-isopropylmalate dehydratase activity"/>
    <property type="evidence" value="ECO:0007669"/>
    <property type="project" value="UniProtKB-EC"/>
</dbReference>
<dbReference type="InterPro" id="IPR011827">
    <property type="entry name" value="LeuD_type2/HacB/DmdB"/>
</dbReference>